<feature type="transmembrane region" description="Helical" evidence="1">
    <location>
        <begin position="263"/>
        <end position="288"/>
    </location>
</feature>
<dbReference type="Proteomes" id="UP000663860">
    <property type="component" value="Unassembled WGS sequence"/>
</dbReference>
<evidence type="ECO:0000313" key="2">
    <source>
        <dbReference type="EMBL" id="CAF1160100.1"/>
    </source>
</evidence>
<sequence length="584" mass="68100">MPFSSDYDAFILNNFRLGYDFGFLPDGYTYHTSLDHISTCKQGVIQDLGDNLAILIRNILLENNQQLNNINDTDPLIYFDILSRYLMIYKLSTSVLIQKILIVFIIIIGIIRILFDHIYHRQQNFSCNDFHCIYFRFKNPLIIRILSIIIYSISNILSMIVGLVFSLILACILSMIQPVSWYGDSTLAIFLFSLPCLIGFIIFRYLFDLLHRRILRKSSQYSNEYNDNKHLNGIHFNFEQNFSILIIYTLSMIISIYSNSESFYITLVWSIFICPLYLILIIVEFILHWKQIFEKNSHQLYLPLLISFFPLIHTIEIVNRILRIYIPMVTTSFSSGLAYTENLIICSIVVIPTLFFLPILQRTKQFLRLLITLLIIFFIILIVACIRQPFTKSRPNTFYAKHISKSVYNAEISTNNSFGVSLVSQQSSITVNTYHGLVLSPILDQFSVKSAHKLYNKTCFSSTNCTFDDSFNRKLPVEHIQIESMKKIKYRIRIQHVLSYNIQISLLSNIKLTVHNQFDIPRKETIVDVYSTISRFEINIKIQRCEINDSPFLLLFTRLMPDIVLRGEGFCQAIDDDTSLIINR</sequence>
<feature type="transmembrane region" description="Helical" evidence="1">
    <location>
        <begin position="238"/>
        <end position="257"/>
    </location>
</feature>
<feature type="transmembrane region" description="Helical" evidence="1">
    <location>
        <begin position="188"/>
        <end position="207"/>
    </location>
</feature>
<evidence type="ECO:0000313" key="3">
    <source>
        <dbReference type="EMBL" id="CAF4212819.1"/>
    </source>
</evidence>
<feature type="transmembrane region" description="Helical" evidence="1">
    <location>
        <begin position="367"/>
        <end position="390"/>
    </location>
</feature>
<feature type="transmembrane region" description="Helical" evidence="1">
    <location>
        <begin position="300"/>
        <end position="322"/>
    </location>
</feature>
<keyword evidence="1" id="KW-1133">Transmembrane helix</keyword>
<proteinExistence type="predicted"/>
<evidence type="ECO:0000313" key="4">
    <source>
        <dbReference type="Proteomes" id="UP000663860"/>
    </source>
</evidence>
<protein>
    <recommendedName>
        <fullName evidence="5">Peptidase M28 domain-containing protein</fullName>
    </recommendedName>
</protein>
<accession>A0A814TME5</accession>
<name>A0A814TME5_9BILA</name>
<dbReference type="EMBL" id="CAJOBB010008665">
    <property type="protein sequence ID" value="CAF4212819.1"/>
    <property type="molecule type" value="Genomic_DNA"/>
</dbReference>
<keyword evidence="1" id="KW-0472">Membrane</keyword>
<feature type="transmembrane region" description="Helical" evidence="1">
    <location>
        <begin position="145"/>
        <end position="176"/>
    </location>
</feature>
<dbReference type="EMBL" id="CAJNOE010000340">
    <property type="protein sequence ID" value="CAF1160100.1"/>
    <property type="molecule type" value="Genomic_DNA"/>
</dbReference>
<reference evidence="2" key="1">
    <citation type="submission" date="2021-02" db="EMBL/GenBank/DDBJ databases">
        <authorList>
            <person name="Nowell W R."/>
        </authorList>
    </citation>
    <scope>NUCLEOTIDE SEQUENCE</scope>
</reference>
<evidence type="ECO:0000256" key="1">
    <source>
        <dbReference type="SAM" id="Phobius"/>
    </source>
</evidence>
<feature type="transmembrane region" description="Helical" evidence="1">
    <location>
        <begin position="96"/>
        <end position="115"/>
    </location>
</feature>
<evidence type="ECO:0008006" key="5">
    <source>
        <dbReference type="Google" id="ProtNLM"/>
    </source>
</evidence>
<comment type="caution">
    <text evidence="2">The sequence shown here is derived from an EMBL/GenBank/DDBJ whole genome shotgun (WGS) entry which is preliminary data.</text>
</comment>
<keyword evidence="1" id="KW-0812">Transmembrane</keyword>
<organism evidence="2 4">
    <name type="scientific">Adineta steineri</name>
    <dbReference type="NCBI Taxonomy" id="433720"/>
    <lineage>
        <taxon>Eukaryota</taxon>
        <taxon>Metazoa</taxon>
        <taxon>Spiralia</taxon>
        <taxon>Gnathifera</taxon>
        <taxon>Rotifera</taxon>
        <taxon>Eurotatoria</taxon>
        <taxon>Bdelloidea</taxon>
        <taxon>Adinetida</taxon>
        <taxon>Adinetidae</taxon>
        <taxon>Adineta</taxon>
    </lineage>
</organism>
<dbReference type="AlphaFoldDB" id="A0A814TME5"/>
<dbReference type="Proteomes" id="UP000663868">
    <property type="component" value="Unassembled WGS sequence"/>
</dbReference>
<gene>
    <name evidence="2" type="ORF">IZO911_LOCUS26277</name>
    <name evidence="3" type="ORF">KXQ929_LOCUS40749</name>
</gene>
<feature type="transmembrane region" description="Helical" evidence="1">
    <location>
        <begin position="342"/>
        <end position="360"/>
    </location>
</feature>